<feature type="domain" description="DUF7788" evidence="2">
    <location>
        <begin position="323"/>
        <end position="515"/>
    </location>
</feature>
<sequence length="549" mass="62806">MAFVQAMNQIKQGVNGADVYTTTSDERVDLFTMLTRDLESSYMEKCIQAIYQSWDKEKIQDLWVMIFQTRDIRGGKGERKLFYQLITILAEVDMAMTEKMLTLIPEYGCWRDLWEIHSRCRSLRYSILEIVKKEYVKNVAYYRLDQPSKMNLLPKWLPREKSKTYPGLARAIACHIYSEHSVRKALIVYRLMCSAMNRDLKTVEIDMCGKTWKKITPEKVPGRCLKNCDKAFLNEKIDTSGDTPELRFPDDQDRMECRAHFKEFLEEVKAGKKKAHGANVVMPHELVMKTESNGISKDQQDLIQAQWDSIREETAKAGGLGKCVPMCDFSGSMMGTPVEVSKALGILISEVNHPLFKDHILTFDSTPTWHSFAKLKTLQQKLRSMNHVGQGTSTDFNKACRLILDRMIAKKVPVGEEPEDLIVITDMGFDAATGNNIYSRSQPPAWETQISRIRREFQEAGIALYGTGKGWKAPRIVIWNVRAEFKDFHATADQEGVVQLSGWSPSILKALQKGGVQVQTPYQGMRQILDDTRYDLVRELFHSITELTA</sequence>
<dbReference type="InterPro" id="IPR036465">
    <property type="entry name" value="vWFA_dom_sf"/>
</dbReference>
<dbReference type="PANTHER" id="PTHR31373">
    <property type="entry name" value="OS06G0652100 PROTEIN"/>
    <property type="match status" value="1"/>
</dbReference>
<proteinExistence type="predicted"/>
<evidence type="ECO:0000313" key="3">
    <source>
        <dbReference type="EMBL" id="QHU20388.1"/>
    </source>
</evidence>
<evidence type="ECO:0000259" key="1">
    <source>
        <dbReference type="Pfam" id="PF11443"/>
    </source>
</evidence>
<dbReference type="AlphaFoldDB" id="A0A6C0KVN1"/>
<dbReference type="InterPro" id="IPR011205">
    <property type="entry name" value="UCP015417_vWA"/>
</dbReference>
<feature type="domain" description="DUF2828" evidence="1">
    <location>
        <begin position="15"/>
        <end position="92"/>
    </location>
</feature>
<dbReference type="InterPro" id="IPR058580">
    <property type="entry name" value="DUF2828"/>
</dbReference>
<organism evidence="3">
    <name type="scientific">viral metagenome</name>
    <dbReference type="NCBI Taxonomy" id="1070528"/>
    <lineage>
        <taxon>unclassified sequences</taxon>
        <taxon>metagenomes</taxon>
        <taxon>organismal metagenomes</taxon>
    </lineage>
</organism>
<name>A0A6C0KVN1_9ZZZZ</name>
<evidence type="ECO:0008006" key="4">
    <source>
        <dbReference type="Google" id="ProtNLM"/>
    </source>
</evidence>
<dbReference type="EMBL" id="MN740968">
    <property type="protein sequence ID" value="QHU20388.1"/>
    <property type="molecule type" value="Genomic_DNA"/>
</dbReference>
<dbReference type="Gene3D" id="3.40.50.410">
    <property type="entry name" value="von Willebrand factor, type A domain"/>
    <property type="match status" value="1"/>
</dbReference>
<accession>A0A6C0KVN1</accession>
<protein>
    <recommendedName>
        <fullName evidence="4">TROVE domain containing protein</fullName>
    </recommendedName>
</protein>
<dbReference type="Pfam" id="PF25043">
    <property type="entry name" value="DUF7788"/>
    <property type="match status" value="1"/>
</dbReference>
<dbReference type="PANTHER" id="PTHR31373:SF27">
    <property type="entry name" value="TROVE DOMAIN-CONTAINING PROTEIN"/>
    <property type="match status" value="1"/>
</dbReference>
<dbReference type="Pfam" id="PF11443">
    <property type="entry name" value="DUF2828"/>
    <property type="match status" value="1"/>
</dbReference>
<evidence type="ECO:0000259" key="2">
    <source>
        <dbReference type="Pfam" id="PF25043"/>
    </source>
</evidence>
<reference evidence="3" key="1">
    <citation type="journal article" date="2020" name="Nature">
        <title>Giant virus diversity and host interactions through global metagenomics.</title>
        <authorList>
            <person name="Schulz F."/>
            <person name="Roux S."/>
            <person name="Paez-Espino D."/>
            <person name="Jungbluth S."/>
            <person name="Walsh D.A."/>
            <person name="Denef V.J."/>
            <person name="McMahon K.D."/>
            <person name="Konstantinidis K.T."/>
            <person name="Eloe-Fadrosh E.A."/>
            <person name="Kyrpides N.C."/>
            <person name="Woyke T."/>
        </authorList>
    </citation>
    <scope>NUCLEOTIDE SEQUENCE</scope>
    <source>
        <strain evidence="3">GVMAG-S-3300013093-109</strain>
    </source>
</reference>
<dbReference type="SUPFAM" id="SSF53300">
    <property type="entry name" value="vWA-like"/>
    <property type="match status" value="1"/>
</dbReference>
<dbReference type="InterPro" id="IPR056690">
    <property type="entry name" value="DUF7788"/>
</dbReference>